<protein>
    <submittedName>
        <fullName evidence="3">MGT family glycosyltransferase</fullName>
    </submittedName>
</protein>
<keyword evidence="2 3" id="KW-0808">Transferase</keyword>
<name>A0A852Z6P0_9ACTN</name>
<organism evidence="3 4">
    <name type="scientific">Actinopolyspora biskrensis</name>
    <dbReference type="NCBI Taxonomy" id="1470178"/>
    <lineage>
        <taxon>Bacteria</taxon>
        <taxon>Bacillati</taxon>
        <taxon>Actinomycetota</taxon>
        <taxon>Actinomycetes</taxon>
        <taxon>Actinopolysporales</taxon>
        <taxon>Actinopolysporaceae</taxon>
        <taxon>Actinopolyspora</taxon>
    </lineage>
</organism>
<dbReference type="FunFam" id="3.40.50.2000:FF:000072">
    <property type="entry name" value="Glycosyl transferase"/>
    <property type="match status" value="1"/>
</dbReference>
<evidence type="ECO:0000256" key="1">
    <source>
        <dbReference type="ARBA" id="ARBA00009995"/>
    </source>
</evidence>
<dbReference type="InterPro" id="IPR002213">
    <property type="entry name" value="UDP_glucos_trans"/>
</dbReference>
<keyword evidence="4" id="KW-1185">Reference proteome</keyword>
<reference evidence="3 4" key="1">
    <citation type="submission" date="2020-07" db="EMBL/GenBank/DDBJ databases">
        <title>Genomic Encyclopedia of Type Strains, Phase III (KMG-III): the genomes of soil and plant-associated and newly described type strains.</title>
        <authorList>
            <person name="Whitman W."/>
        </authorList>
    </citation>
    <scope>NUCLEOTIDE SEQUENCE [LARGE SCALE GENOMIC DNA]</scope>
    <source>
        <strain evidence="3 4">CECT 8576</strain>
    </source>
</reference>
<accession>A0A852Z6P0</accession>
<dbReference type="InterPro" id="IPR006326">
    <property type="entry name" value="UDPGT_MGT-like"/>
</dbReference>
<dbReference type="CDD" id="cd03784">
    <property type="entry name" value="GT1_Gtf-like"/>
    <property type="match status" value="1"/>
</dbReference>
<dbReference type="AlphaFoldDB" id="A0A852Z6P0"/>
<comment type="caution">
    <text evidence="3">The sequence shown here is derived from an EMBL/GenBank/DDBJ whole genome shotgun (WGS) entry which is preliminary data.</text>
</comment>
<evidence type="ECO:0000313" key="4">
    <source>
        <dbReference type="Proteomes" id="UP000548304"/>
    </source>
</evidence>
<dbReference type="InterPro" id="IPR050426">
    <property type="entry name" value="Glycosyltransferase_28"/>
</dbReference>
<comment type="similarity">
    <text evidence="1">Belongs to the UDP-glycosyltransferase family.</text>
</comment>
<dbReference type="SUPFAM" id="SSF53756">
    <property type="entry name" value="UDP-Glycosyltransferase/glycogen phosphorylase"/>
    <property type="match status" value="1"/>
</dbReference>
<dbReference type="GO" id="GO:0016758">
    <property type="term" value="F:hexosyltransferase activity"/>
    <property type="evidence" value="ECO:0007669"/>
    <property type="project" value="InterPro"/>
</dbReference>
<dbReference type="Proteomes" id="UP000548304">
    <property type="component" value="Unassembled WGS sequence"/>
</dbReference>
<gene>
    <name evidence="3" type="ORF">FHR84_002570</name>
</gene>
<proteinExistence type="inferred from homology"/>
<dbReference type="Pfam" id="PF00201">
    <property type="entry name" value="UDPGT"/>
    <property type="match status" value="1"/>
</dbReference>
<evidence type="ECO:0000313" key="3">
    <source>
        <dbReference type="EMBL" id="NYH79236.1"/>
    </source>
</evidence>
<dbReference type="GO" id="GO:0017000">
    <property type="term" value="P:antibiotic biosynthetic process"/>
    <property type="evidence" value="ECO:0007669"/>
    <property type="project" value="UniProtKB-ARBA"/>
</dbReference>
<dbReference type="PANTHER" id="PTHR48050">
    <property type="entry name" value="STEROL 3-BETA-GLUCOSYLTRANSFERASE"/>
    <property type="match status" value="1"/>
</dbReference>
<sequence>MRKHFVFVSMPAYGHVNPSLALVEELVRRGHRVSYATGSDMVPAVRAAGAEPVPVPMEQPSAPPGDGALTPEAMAPMMEKFLEGTRETLPRLSEHFADEHVDAVCADSATPAGRVFAKKLGVPNVALVPTHAGNEEFSMRAEFMKRAPQDFDQNHPVLRDFAERMSELAAQHGVELGVESMMAEPGGALNLVFIPREFQFHADSFDDRFAFLGPLLGGRAEREQWKPRRTDRPLLFVSLGTIFHGHLEFYRTCIEAFADTGWQVAMSIGDRVSPEELGEVPENFEVRPRFPQTAVLRHAAVFLSHAGMNSTMEALSYGVPLVTAPRMVEQEMNAERVRDLNFGGKLEEAELTDSARLRERVEEVAANEEITKAVGEMCETIRGYGGAVAGADAIEAYLENS</sequence>
<dbReference type="Gene3D" id="3.40.50.2000">
    <property type="entry name" value="Glycogen Phosphorylase B"/>
    <property type="match status" value="2"/>
</dbReference>
<dbReference type="NCBIfam" id="TIGR01426">
    <property type="entry name" value="MGT"/>
    <property type="match status" value="1"/>
</dbReference>
<dbReference type="GO" id="GO:0008194">
    <property type="term" value="F:UDP-glycosyltransferase activity"/>
    <property type="evidence" value="ECO:0007669"/>
    <property type="project" value="InterPro"/>
</dbReference>
<evidence type="ECO:0000256" key="2">
    <source>
        <dbReference type="ARBA" id="ARBA00022679"/>
    </source>
</evidence>
<dbReference type="EMBL" id="JACBYW010000004">
    <property type="protein sequence ID" value="NYH79236.1"/>
    <property type="molecule type" value="Genomic_DNA"/>
</dbReference>
<dbReference type="PANTHER" id="PTHR48050:SF13">
    <property type="entry name" value="STEROL 3-BETA-GLUCOSYLTRANSFERASE UGT80A2"/>
    <property type="match status" value="1"/>
</dbReference>